<name>A0A0P9R6Z7_PSEA0</name>
<dbReference type="EMBL" id="LJQI01000032">
    <property type="protein sequence ID" value="KPX38038.1"/>
    <property type="molecule type" value="Genomic_DNA"/>
</dbReference>
<organism evidence="1 2">
    <name type="scientific">Pseudomonas amygdali pv. eriobotryae</name>
    <dbReference type="NCBI Taxonomy" id="129137"/>
    <lineage>
        <taxon>Bacteria</taxon>
        <taxon>Pseudomonadati</taxon>
        <taxon>Pseudomonadota</taxon>
        <taxon>Gammaproteobacteria</taxon>
        <taxon>Pseudomonadales</taxon>
        <taxon>Pseudomonadaceae</taxon>
        <taxon>Pseudomonas</taxon>
        <taxon>Pseudomonas amygdali</taxon>
    </lineage>
</organism>
<proteinExistence type="predicted"/>
<dbReference type="AlphaFoldDB" id="A0A0P9R6Z7"/>
<accession>A0A0P9R6Z7</accession>
<sequence>MLIEVAAQAVEESVVIGDYDTIKRTLEKTLARSPFKSAMFIDLSGGVIRLQPASAPVGRAPAWIESEVAARLFDVNRPITVGGKDYGVMRLSFNAERIATELYSLVIQATLFAVFFFTDQSDFNGVHDQAFACPSGQTSFV</sequence>
<reference evidence="1 2" key="1">
    <citation type="submission" date="2015-09" db="EMBL/GenBank/DDBJ databases">
        <title>Genome announcement of multiple Pseudomonas syringae strains.</title>
        <authorList>
            <person name="Thakur S."/>
            <person name="Wang P.W."/>
            <person name="Gong Y."/>
            <person name="Weir B.S."/>
            <person name="Guttman D.S."/>
        </authorList>
    </citation>
    <scope>NUCLEOTIDE SEQUENCE [LARGE SCALE GENOMIC DNA]</scope>
    <source>
        <strain evidence="1 2">ICMP4455</strain>
    </source>
</reference>
<evidence type="ECO:0000313" key="1">
    <source>
        <dbReference type="EMBL" id="KPX38038.1"/>
    </source>
</evidence>
<protein>
    <submittedName>
        <fullName evidence="1">Sensory box protein</fullName>
    </submittedName>
</protein>
<gene>
    <name evidence="1" type="ORF">ALO70_02562</name>
</gene>
<dbReference type="Proteomes" id="UP000050490">
    <property type="component" value="Unassembled WGS sequence"/>
</dbReference>
<evidence type="ECO:0000313" key="2">
    <source>
        <dbReference type="Proteomes" id="UP000050490"/>
    </source>
</evidence>
<dbReference type="PATRIC" id="fig|129137.4.peg.3703"/>
<comment type="caution">
    <text evidence="1">The sequence shown here is derived from an EMBL/GenBank/DDBJ whole genome shotgun (WGS) entry which is preliminary data.</text>
</comment>